<proteinExistence type="predicted"/>
<dbReference type="RefSeq" id="WP_115929529.1">
    <property type="nucleotide sequence ID" value="NZ_QNVV01000018.1"/>
</dbReference>
<evidence type="ECO:0000313" key="3">
    <source>
        <dbReference type="Proteomes" id="UP000256257"/>
    </source>
</evidence>
<organism evidence="2 3">
    <name type="scientific">Chryseobacterium pennipullorum</name>
    <dbReference type="NCBI Taxonomy" id="2258963"/>
    <lineage>
        <taxon>Bacteria</taxon>
        <taxon>Pseudomonadati</taxon>
        <taxon>Bacteroidota</taxon>
        <taxon>Flavobacteriia</taxon>
        <taxon>Flavobacteriales</taxon>
        <taxon>Weeksellaceae</taxon>
        <taxon>Chryseobacterium group</taxon>
        <taxon>Chryseobacterium</taxon>
    </lineage>
</organism>
<feature type="chain" id="PRO_5017691106" evidence="1">
    <location>
        <begin position="20"/>
        <end position="189"/>
    </location>
</feature>
<accession>A0A3D9AU44</accession>
<dbReference type="OrthoDB" id="1246284at2"/>
<reference evidence="2 3" key="1">
    <citation type="submission" date="2018-06" db="EMBL/GenBank/DDBJ databases">
        <title>Novel Chryseobacterium species.</title>
        <authorList>
            <person name="Newman J."/>
            <person name="Hugo C."/>
            <person name="Oosthuizen L."/>
            <person name="Charimba G."/>
        </authorList>
    </citation>
    <scope>NUCLEOTIDE SEQUENCE [LARGE SCALE GENOMIC DNA]</scope>
    <source>
        <strain evidence="2 3">7_F195</strain>
    </source>
</reference>
<name>A0A3D9AU44_9FLAO</name>
<feature type="signal peptide" evidence="1">
    <location>
        <begin position="1"/>
        <end position="19"/>
    </location>
</feature>
<dbReference type="EMBL" id="QNVV01000018">
    <property type="protein sequence ID" value="REC44803.1"/>
    <property type="molecule type" value="Genomic_DNA"/>
</dbReference>
<evidence type="ECO:0000256" key="1">
    <source>
        <dbReference type="SAM" id="SignalP"/>
    </source>
</evidence>
<evidence type="ECO:0000313" key="2">
    <source>
        <dbReference type="EMBL" id="REC44803.1"/>
    </source>
</evidence>
<dbReference type="Proteomes" id="UP000256257">
    <property type="component" value="Unassembled WGS sequence"/>
</dbReference>
<protein>
    <submittedName>
        <fullName evidence="2">Uncharacterized protein</fullName>
    </submittedName>
</protein>
<keyword evidence="1" id="KW-0732">Signal</keyword>
<keyword evidence="3" id="KW-1185">Reference proteome</keyword>
<gene>
    <name evidence="2" type="ORF">DRF67_17180</name>
</gene>
<sequence length="189" mass="19708">MKKNVFLLVACGFSVLSFAQVGIKKDNPHASTDLELGSSNKTLLLNRVANTNAVPNPVNGMMVYDQSEECVKAYQSGKWTKCLGKGLNSKSAKSSSDSFSLSCTSATLAPSLKAGQAYKGVLSIPYTNGTGNTYGEQIIRVNGLTAMLSAGKLTTGNGAVQYSVAGIPDRTDVTFNVHIAGSTCSVAAK</sequence>
<comment type="caution">
    <text evidence="2">The sequence shown here is derived from an EMBL/GenBank/DDBJ whole genome shotgun (WGS) entry which is preliminary data.</text>
</comment>
<dbReference type="AlphaFoldDB" id="A0A3D9AU44"/>